<dbReference type="STRING" id="1447872.A0A1J9QEQ5"/>
<gene>
    <name evidence="9" type="ORF">AJ78_05221</name>
</gene>
<keyword evidence="6" id="KW-0862">Zinc</keyword>
<name>A0A1J9QEQ5_9EURO</name>
<evidence type="ECO:0000313" key="9">
    <source>
        <dbReference type="EMBL" id="OJD14420.1"/>
    </source>
</evidence>
<dbReference type="GO" id="GO:0061630">
    <property type="term" value="F:ubiquitin protein ligase activity"/>
    <property type="evidence" value="ECO:0007669"/>
    <property type="project" value="UniProtKB-EC"/>
</dbReference>
<dbReference type="Gene3D" id="3.30.40.10">
    <property type="entry name" value="Zinc/RING finger domain, C3HC4 (zinc finger)"/>
    <property type="match status" value="1"/>
</dbReference>
<accession>A0A1J9QEQ5</accession>
<feature type="compositionally biased region" description="Basic residues" evidence="7">
    <location>
        <begin position="121"/>
        <end position="131"/>
    </location>
</feature>
<feature type="domain" description="RING-type" evidence="8">
    <location>
        <begin position="30"/>
        <end position="70"/>
    </location>
</feature>
<sequence length="400" mass="44997">MAQDVDLQQEILRKTLDEVADSQSDNINPCVICLERITEAATAQPCKHASFDFLCLLSWLQQRPACPLCQATVTSVKYEPVSRSVSGPTVYHVPPPPQPASQQDPTATASLGSAIGGGYPRPRRFPHRPPLRRAQQQPLGPDDPISRRRHIYRHQLYSRRVGTNRLSQYRELTPQHFNQDADLFSRARKWIRRELQVFAFLNPTTTTARTATTTASNVDTGDTTAAATTSVSGHKASNNAEFLLEYIIAILRTVDMKGSSGQAEELLQEFIGRDHARLFLHELQAWLRSPYTSLADWDRAVQYDDFDGRDDRHNEQGSQPPTGTEMEMGNFGGRRAANIISPSSSTTTTINGRHRGRSWPGRRISKPMRSAGVRFDSAARYDTVSRARRIQRARDRYQPD</sequence>
<keyword evidence="4" id="KW-0805">Transcription regulation</keyword>
<dbReference type="GO" id="GO:0006513">
    <property type="term" value="P:protein monoubiquitination"/>
    <property type="evidence" value="ECO:0007669"/>
    <property type="project" value="TreeGrafter"/>
</dbReference>
<comment type="catalytic activity">
    <reaction evidence="1">
        <text>S-ubiquitinyl-[E2 ubiquitin-conjugating enzyme]-L-cysteine + [acceptor protein]-L-lysine = [E2 ubiquitin-conjugating enzyme]-L-cysteine + N(6)-ubiquitinyl-[acceptor protein]-L-lysine.</text>
        <dbReference type="EC" id="2.3.2.27"/>
    </reaction>
</comment>
<organism evidence="9 10">
    <name type="scientific">Emergomyces pasteurianus Ep9510</name>
    <dbReference type="NCBI Taxonomy" id="1447872"/>
    <lineage>
        <taxon>Eukaryota</taxon>
        <taxon>Fungi</taxon>
        <taxon>Dikarya</taxon>
        <taxon>Ascomycota</taxon>
        <taxon>Pezizomycotina</taxon>
        <taxon>Eurotiomycetes</taxon>
        <taxon>Eurotiomycetidae</taxon>
        <taxon>Onygenales</taxon>
        <taxon>Ajellomycetaceae</taxon>
        <taxon>Emergomyces</taxon>
    </lineage>
</organism>
<dbReference type="OrthoDB" id="21204at2759"/>
<evidence type="ECO:0000256" key="4">
    <source>
        <dbReference type="ARBA" id="ARBA00023015"/>
    </source>
</evidence>
<keyword evidence="3" id="KW-0808">Transferase</keyword>
<feature type="region of interest" description="Disordered" evidence="7">
    <location>
        <begin position="345"/>
        <end position="369"/>
    </location>
</feature>
<dbReference type="GO" id="GO:0008270">
    <property type="term" value="F:zinc ion binding"/>
    <property type="evidence" value="ECO:0007669"/>
    <property type="project" value="UniProtKB-KW"/>
</dbReference>
<keyword evidence="6" id="KW-0863">Zinc-finger</keyword>
<dbReference type="InterPro" id="IPR013083">
    <property type="entry name" value="Znf_RING/FYVE/PHD"/>
</dbReference>
<comment type="caution">
    <text evidence="9">The sequence shown here is derived from an EMBL/GenBank/DDBJ whole genome shotgun (WGS) entry which is preliminary data.</text>
</comment>
<dbReference type="SUPFAM" id="SSF57850">
    <property type="entry name" value="RING/U-box"/>
    <property type="match status" value="1"/>
</dbReference>
<evidence type="ECO:0000256" key="6">
    <source>
        <dbReference type="PROSITE-ProRule" id="PRU00175"/>
    </source>
</evidence>
<dbReference type="AlphaFoldDB" id="A0A1J9QEQ5"/>
<evidence type="ECO:0000256" key="5">
    <source>
        <dbReference type="ARBA" id="ARBA00023163"/>
    </source>
</evidence>
<dbReference type="Pfam" id="PF13639">
    <property type="entry name" value="zf-RING_2"/>
    <property type="match status" value="1"/>
</dbReference>
<feature type="compositionally biased region" description="Low complexity" evidence="7">
    <location>
        <begin position="100"/>
        <end position="109"/>
    </location>
</feature>
<dbReference type="EC" id="2.3.2.27" evidence="2"/>
<evidence type="ECO:0000256" key="1">
    <source>
        <dbReference type="ARBA" id="ARBA00000900"/>
    </source>
</evidence>
<evidence type="ECO:0000256" key="2">
    <source>
        <dbReference type="ARBA" id="ARBA00012483"/>
    </source>
</evidence>
<proteinExistence type="predicted"/>
<evidence type="ECO:0000313" key="10">
    <source>
        <dbReference type="Proteomes" id="UP000182235"/>
    </source>
</evidence>
<dbReference type="PANTHER" id="PTHR46077">
    <property type="entry name" value="E3 UBIQUITIN-PROTEIN LIGASE TOPORS"/>
    <property type="match status" value="1"/>
</dbReference>
<dbReference type="SMART" id="SM00184">
    <property type="entry name" value="RING"/>
    <property type="match status" value="1"/>
</dbReference>
<reference evidence="9 10" key="1">
    <citation type="submission" date="2015-07" db="EMBL/GenBank/DDBJ databases">
        <title>Emmonsia species relationships and genome sequence.</title>
        <authorList>
            <consortium name="The Broad Institute Genomics Platform"/>
            <person name="Cuomo C.A."/>
            <person name="Munoz J.F."/>
            <person name="Imamovic A."/>
            <person name="Priest M.E."/>
            <person name="Young S."/>
            <person name="Clay O.K."/>
            <person name="McEwen J.G."/>
        </authorList>
    </citation>
    <scope>NUCLEOTIDE SEQUENCE [LARGE SCALE GENOMIC DNA]</scope>
    <source>
        <strain evidence="9 10">UAMH 9510</strain>
    </source>
</reference>
<dbReference type="PROSITE" id="PS50089">
    <property type="entry name" value="ZF_RING_2"/>
    <property type="match status" value="1"/>
</dbReference>
<dbReference type="GO" id="GO:0000209">
    <property type="term" value="P:protein polyubiquitination"/>
    <property type="evidence" value="ECO:0007669"/>
    <property type="project" value="TreeGrafter"/>
</dbReference>
<evidence type="ECO:0000256" key="3">
    <source>
        <dbReference type="ARBA" id="ARBA00022679"/>
    </source>
</evidence>
<evidence type="ECO:0000259" key="8">
    <source>
        <dbReference type="PROSITE" id="PS50089"/>
    </source>
</evidence>
<dbReference type="PANTHER" id="PTHR46077:SF1">
    <property type="entry name" value="TOP1 BINDING ARGININE_SERINE RICH PROTEIN, E3 UBIQUITIN LIGASE"/>
    <property type="match status" value="1"/>
</dbReference>
<keyword evidence="5" id="KW-0804">Transcription</keyword>
<dbReference type="EMBL" id="LGRN01000220">
    <property type="protein sequence ID" value="OJD14420.1"/>
    <property type="molecule type" value="Genomic_DNA"/>
</dbReference>
<evidence type="ECO:0000256" key="7">
    <source>
        <dbReference type="SAM" id="MobiDB-lite"/>
    </source>
</evidence>
<dbReference type="VEuPathDB" id="FungiDB:AJ78_05221"/>
<feature type="region of interest" description="Disordered" evidence="7">
    <location>
        <begin position="305"/>
        <end position="326"/>
    </location>
</feature>
<dbReference type="Proteomes" id="UP000182235">
    <property type="component" value="Unassembled WGS sequence"/>
</dbReference>
<keyword evidence="6" id="KW-0479">Metal-binding</keyword>
<protein>
    <recommendedName>
        <fullName evidence="2">RING-type E3 ubiquitin transferase</fullName>
        <ecNumber evidence="2">2.3.2.27</ecNumber>
    </recommendedName>
</protein>
<keyword evidence="10" id="KW-1185">Reference proteome</keyword>
<feature type="region of interest" description="Disordered" evidence="7">
    <location>
        <begin position="86"/>
        <end position="149"/>
    </location>
</feature>
<dbReference type="InterPro" id="IPR001841">
    <property type="entry name" value="Znf_RING"/>
</dbReference>